<keyword evidence="2" id="KW-0472">Membrane</keyword>
<dbReference type="Pfam" id="PF19779">
    <property type="entry name" value="DUF6264"/>
    <property type="match status" value="1"/>
</dbReference>
<evidence type="ECO:0000313" key="3">
    <source>
        <dbReference type="EMBL" id="MCT2043598.1"/>
    </source>
</evidence>
<gene>
    <name evidence="3" type="ORF">M3D15_09715</name>
</gene>
<feature type="transmembrane region" description="Helical" evidence="2">
    <location>
        <begin position="85"/>
        <end position="109"/>
    </location>
</feature>
<organism evidence="3 4">
    <name type="scientific">Pseudoclavibacter albus</name>
    <dbReference type="NCBI Taxonomy" id="272241"/>
    <lineage>
        <taxon>Bacteria</taxon>
        <taxon>Bacillati</taxon>
        <taxon>Actinomycetota</taxon>
        <taxon>Actinomycetes</taxon>
        <taxon>Micrococcales</taxon>
        <taxon>Microbacteriaceae</taxon>
        <taxon>Pseudoclavibacter</taxon>
    </lineage>
</organism>
<feature type="region of interest" description="Disordered" evidence="1">
    <location>
        <begin position="1"/>
        <end position="23"/>
    </location>
</feature>
<sequence length="164" mass="17449">MASGAKKPNRNPDLSGFTPAGGGLIDKQQLDEARRRADKTSGIAMLVIGIFATITSMTSFTENALALQYSQLFAQYGISPYVRPAALPALSMVGIIAHPALYAITLYLVLLRWKRKKRAMWLIVIGAILGMGLTFLLVTIGISLHPELVAAAQSGMLPGAPATP</sequence>
<feature type="transmembrane region" description="Helical" evidence="2">
    <location>
        <begin position="121"/>
        <end position="144"/>
    </location>
</feature>
<evidence type="ECO:0000256" key="2">
    <source>
        <dbReference type="SAM" id="Phobius"/>
    </source>
</evidence>
<dbReference type="Proteomes" id="UP001525379">
    <property type="component" value="Unassembled WGS sequence"/>
</dbReference>
<evidence type="ECO:0000313" key="4">
    <source>
        <dbReference type="Proteomes" id="UP001525379"/>
    </source>
</evidence>
<reference evidence="3 4" key="1">
    <citation type="submission" date="2022-04" db="EMBL/GenBank/DDBJ databases">
        <title>Human microbiome associated bacterial genomes.</title>
        <authorList>
            <person name="Sandstrom S."/>
            <person name="Salamzade R."/>
            <person name="Kalan L.R."/>
        </authorList>
    </citation>
    <scope>NUCLEOTIDE SEQUENCE [LARGE SCALE GENOMIC DNA]</scope>
    <source>
        <strain evidence="4">p3-SID1799</strain>
    </source>
</reference>
<dbReference type="RefSeq" id="WP_260104695.1">
    <property type="nucleotide sequence ID" value="NZ_JALXSQ010000057.1"/>
</dbReference>
<accession>A0ABT2HZ53</accession>
<protein>
    <submittedName>
        <fullName evidence="3">DUF6264 family protein</fullName>
    </submittedName>
</protein>
<dbReference type="EMBL" id="JALXSQ010000057">
    <property type="protein sequence ID" value="MCT2043598.1"/>
    <property type="molecule type" value="Genomic_DNA"/>
</dbReference>
<feature type="transmembrane region" description="Helical" evidence="2">
    <location>
        <begin position="43"/>
        <end position="65"/>
    </location>
</feature>
<evidence type="ECO:0000256" key="1">
    <source>
        <dbReference type="SAM" id="MobiDB-lite"/>
    </source>
</evidence>
<keyword evidence="2" id="KW-1133">Transmembrane helix</keyword>
<keyword evidence="4" id="KW-1185">Reference proteome</keyword>
<dbReference type="InterPro" id="IPR046231">
    <property type="entry name" value="DUF6264"/>
</dbReference>
<keyword evidence="2" id="KW-0812">Transmembrane</keyword>
<proteinExistence type="predicted"/>
<comment type="caution">
    <text evidence="3">The sequence shown here is derived from an EMBL/GenBank/DDBJ whole genome shotgun (WGS) entry which is preliminary data.</text>
</comment>
<name>A0ABT2HZ53_9MICO</name>